<comment type="caution">
    <text evidence="10">The sequence shown here is derived from an EMBL/GenBank/DDBJ whole genome shotgun (WGS) entry which is preliminary data.</text>
</comment>
<feature type="compositionally biased region" description="Basic and acidic residues" evidence="8">
    <location>
        <begin position="365"/>
        <end position="382"/>
    </location>
</feature>
<dbReference type="Pfam" id="PF02934">
    <property type="entry name" value="GatB_N"/>
    <property type="match status" value="1"/>
</dbReference>
<dbReference type="PANTHER" id="PTHR11659:SF0">
    <property type="entry name" value="GLUTAMYL-TRNA(GLN) AMIDOTRANSFERASE SUBUNIT B, MITOCHONDRIAL"/>
    <property type="match status" value="1"/>
</dbReference>
<keyword evidence="7" id="KW-0496">Mitochondrion</keyword>
<dbReference type="GO" id="GO:0005524">
    <property type="term" value="F:ATP binding"/>
    <property type="evidence" value="ECO:0007669"/>
    <property type="project" value="UniProtKB-KW"/>
</dbReference>
<dbReference type="HAMAP" id="MF_00121">
    <property type="entry name" value="GatB"/>
    <property type="match status" value="1"/>
</dbReference>
<reference evidence="10" key="1">
    <citation type="submission" date="2020-04" db="EMBL/GenBank/DDBJ databases">
        <title>Genome Assembly and Annotation of Botryosphaeria dothidea sdau 11-99, a Latent Pathogen of Apple Fruit Ring Rot in China.</title>
        <authorList>
            <person name="Yu C."/>
            <person name="Diao Y."/>
            <person name="Lu Q."/>
            <person name="Zhao J."/>
            <person name="Cui S."/>
            <person name="Peng C."/>
            <person name="He B."/>
            <person name="Liu H."/>
        </authorList>
    </citation>
    <scope>NUCLEOTIDE SEQUENCE [LARGE SCALE GENOMIC DNA]</scope>
    <source>
        <strain evidence="10">Sdau11-99</strain>
    </source>
</reference>
<gene>
    <name evidence="10" type="ORF">GTA08_BOTSDO10910</name>
</gene>
<name>A0A8H4IH39_9PEZI</name>
<evidence type="ECO:0000256" key="4">
    <source>
        <dbReference type="ARBA" id="ARBA00022840"/>
    </source>
</evidence>
<organism evidence="10 11">
    <name type="scientific">Botryosphaeria dothidea</name>
    <dbReference type="NCBI Taxonomy" id="55169"/>
    <lineage>
        <taxon>Eukaryota</taxon>
        <taxon>Fungi</taxon>
        <taxon>Dikarya</taxon>
        <taxon>Ascomycota</taxon>
        <taxon>Pezizomycotina</taxon>
        <taxon>Dothideomycetes</taxon>
        <taxon>Dothideomycetes incertae sedis</taxon>
        <taxon>Botryosphaeriales</taxon>
        <taxon>Botryosphaeriaceae</taxon>
        <taxon>Botryosphaeria</taxon>
    </lineage>
</organism>
<dbReference type="NCBIfam" id="TIGR00133">
    <property type="entry name" value="gatB"/>
    <property type="match status" value="1"/>
</dbReference>
<dbReference type="GO" id="GO:0032543">
    <property type="term" value="P:mitochondrial translation"/>
    <property type="evidence" value="ECO:0007669"/>
    <property type="project" value="UniProtKB-UniRule"/>
</dbReference>
<keyword evidence="4 7" id="KW-0067">ATP-binding</keyword>
<evidence type="ECO:0000256" key="5">
    <source>
        <dbReference type="ARBA" id="ARBA00022917"/>
    </source>
</evidence>
<evidence type="ECO:0000256" key="6">
    <source>
        <dbReference type="ARBA" id="ARBA00047913"/>
    </source>
</evidence>
<dbReference type="GO" id="GO:0050567">
    <property type="term" value="F:glutaminyl-tRNA synthase (glutamine-hydrolyzing) activity"/>
    <property type="evidence" value="ECO:0007669"/>
    <property type="project" value="UniProtKB-UniRule"/>
</dbReference>
<dbReference type="InterPro" id="IPR018027">
    <property type="entry name" value="Asn/Gln_amidotransferase"/>
</dbReference>
<dbReference type="InterPro" id="IPR017958">
    <property type="entry name" value="Gln-tRNA_amidoTrfase_suB_CS"/>
</dbReference>
<dbReference type="GO" id="GO:0030956">
    <property type="term" value="C:glutamyl-tRNA(Gln) amidotransferase complex"/>
    <property type="evidence" value="ECO:0007669"/>
    <property type="project" value="UniProtKB-UniRule"/>
</dbReference>
<comment type="catalytic activity">
    <reaction evidence="6 7">
        <text>L-glutamyl-tRNA(Gln) + L-glutamine + ATP + H2O = L-glutaminyl-tRNA(Gln) + L-glutamate + ADP + phosphate + H(+)</text>
        <dbReference type="Rhea" id="RHEA:17521"/>
        <dbReference type="Rhea" id="RHEA-COMP:9681"/>
        <dbReference type="Rhea" id="RHEA-COMP:9684"/>
        <dbReference type="ChEBI" id="CHEBI:15377"/>
        <dbReference type="ChEBI" id="CHEBI:15378"/>
        <dbReference type="ChEBI" id="CHEBI:29985"/>
        <dbReference type="ChEBI" id="CHEBI:30616"/>
        <dbReference type="ChEBI" id="CHEBI:43474"/>
        <dbReference type="ChEBI" id="CHEBI:58359"/>
        <dbReference type="ChEBI" id="CHEBI:78520"/>
        <dbReference type="ChEBI" id="CHEBI:78521"/>
        <dbReference type="ChEBI" id="CHEBI:456216"/>
    </reaction>
</comment>
<dbReference type="EMBL" id="WWBZ02000082">
    <property type="protein sequence ID" value="KAF4301011.1"/>
    <property type="molecule type" value="Genomic_DNA"/>
</dbReference>
<dbReference type="OrthoDB" id="1722066at2759"/>
<comment type="function">
    <text evidence="7">Allows the formation of correctly charged Gln-tRNA(Gln) through the transamidation of misacylated Glu-tRNA(Gln) in the mitochondria. The reaction takes place in the presence of glutamine and ATP through an activated gamma-phospho-Glu-tRNA(Gln).</text>
</comment>
<dbReference type="Proteomes" id="UP000572817">
    <property type="component" value="Unassembled WGS sequence"/>
</dbReference>
<proteinExistence type="inferred from homology"/>
<sequence>MEEIKRQVGIFHGASKAYVWLHSFGVRELERVVSPIIDLGDRIIFSPKLPGDWTRYLGSQIRPVLQAMRELLEDPWFTSLWTLQEATLRRDALLLSRDALPVTLEGPNDVQLFLSSFVDRFDAIFRHLTGALEEHSLHENCTGDAQDILRTIQKAGLNFFNARNPNVLYGAARHRQTQFPADRIFGIMAIFRVRVAPSVGLATSPDPQALEELQDMFAHTLNTRSPIGGQCFVHLGEPQDGKSWRITQNSAVPEALQEWDGERYVHSSSIVAKQGGSGRTLCSKIPVALDKLEQKRAHLGLDGSSTMLRTRSRSLLDAALQRKPYICQSCLRNRRPPPSCRPIPIQPATRYLHADARLHDDVVPFRKQLKDEERRKRAEAGGKKGRKNNTNGKPKGADPRLEKWELTVGIEIHAELNTARKLFSTAATSTADAPNTHVALFDVAFPGTQPHFQRETLIPALRAALALGCEIQPKSSFDRKHYFYQDQPQGYQITQYYEPFARNGALTLHAHDGIDPRDAPSLTVGIKQIQMEQDTAKTIAQPPSTHLLDFNRVSHPLVEIITLPHIHHPATAAACVRKIQAILKSVDAATAGMEVGGLRADVNVSVRGRGEAGAHAYHGVAGLGARTEIKNLSSFKAVEDAIVAERDRQIAVLEAGGAVEGETRGWTLGSTETRKLRGKEGEVDYRYMPDPDLGPVVVGADLVEFLREGLPQLPDETVKTLVEDGRYGLTVKDAKTLVGLDTGDRLDYYFDVVEILNQRTTAEERVSMKLGKAAGNWVLMELGGLITTADIAWSEDIVSSQQLASIILHLQRRQITGPTAKQLLARVFYGDQRPVEKIIEEENLLLRPMTRDEYLSLVQEVLNDNPDTITAIKERGQTGKLMFLVGQTVRRGEDGRVEAKKAEEMLRELLEIPA</sequence>
<dbReference type="SUPFAM" id="SSF89095">
    <property type="entry name" value="GatB/YqeY motif"/>
    <property type="match status" value="1"/>
</dbReference>
<dbReference type="InterPro" id="IPR004413">
    <property type="entry name" value="GatB"/>
</dbReference>
<feature type="domain" description="Asn/Gln amidotransferase" evidence="9">
    <location>
        <begin position="747"/>
        <end position="910"/>
    </location>
</feature>
<dbReference type="InterPro" id="IPR003789">
    <property type="entry name" value="Asn/Gln_tRNA_amidoTrase-B-like"/>
</dbReference>
<dbReference type="InterPro" id="IPR023168">
    <property type="entry name" value="GatB_Yqey_C_2"/>
</dbReference>
<evidence type="ECO:0000259" key="9">
    <source>
        <dbReference type="SMART" id="SM00845"/>
    </source>
</evidence>
<evidence type="ECO:0000256" key="1">
    <source>
        <dbReference type="ARBA" id="ARBA00005306"/>
    </source>
</evidence>
<evidence type="ECO:0000313" key="10">
    <source>
        <dbReference type="EMBL" id="KAF4301011.1"/>
    </source>
</evidence>
<keyword evidence="5 7" id="KW-0648">Protein biosynthesis</keyword>
<dbReference type="NCBIfam" id="NF004012">
    <property type="entry name" value="PRK05477.1-2"/>
    <property type="match status" value="1"/>
</dbReference>
<dbReference type="PROSITE" id="PS01234">
    <property type="entry name" value="GATB"/>
    <property type="match status" value="1"/>
</dbReference>
<dbReference type="InterPro" id="IPR014746">
    <property type="entry name" value="Gln_synth/guanido_kin_cat_dom"/>
</dbReference>
<evidence type="ECO:0000256" key="2">
    <source>
        <dbReference type="ARBA" id="ARBA00022598"/>
    </source>
</evidence>
<feature type="region of interest" description="Disordered" evidence="8">
    <location>
        <begin position="365"/>
        <end position="399"/>
    </location>
</feature>
<dbReference type="SUPFAM" id="SSF55931">
    <property type="entry name" value="Glutamine synthetase/guanido kinase"/>
    <property type="match status" value="1"/>
</dbReference>
<dbReference type="Gene3D" id="1.10.10.410">
    <property type="match status" value="1"/>
</dbReference>
<dbReference type="InterPro" id="IPR017959">
    <property type="entry name" value="Asn/Gln-tRNA_amidoTrfase_suB/E"/>
</dbReference>
<evidence type="ECO:0000256" key="8">
    <source>
        <dbReference type="SAM" id="MobiDB-lite"/>
    </source>
</evidence>
<keyword evidence="11" id="KW-1185">Reference proteome</keyword>
<comment type="subunit">
    <text evidence="7">Subunit of the heterotrimeric GatCAB amidotransferase (AdT) complex, composed of A, B and C subunits.</text>
</comment>
<dbReference type="GO" id="GO:0070681">
    <property type="term" value="P:glutaminyl-tRNAGln biosynthesis via transamidation"/>
    <property type="evidence" value="ECO:0007669"/>
    <property type="project" value="UniProtKB-UniRule"/>
</dbReference>
<dbReference type="EC" id="6.3.5.-" evidence="7"/>
<keyword evidence="2 7" id="KW-0436">Ligase</keyword>
<dbReference type="SMART" id="SM00845">
    <property type="entry name" value="GatB_Yqey"/>
    <property type="match status" value="1"/>
</dbReference>
<evidence type="ECO:0000313" key="11">
    <source>
        <dbReference type="Proteomes" id="UP000572817"/>
    </source>
</evidence>
<accession>A0A8H4IH39</accession>
<dbReference type="PANTHER" id="PTHR11659">
    <property type="entry name" value="GLUTAMYL-TRNA GLN AMIDOTRANSFERASE SUBUNIT B MITOCHONDRIAL AND PROKARYOTIC PET112-RELATED"/>
    <property type="match status" value="1"/>
</dbReference>
<dbReference type="Pfam" id="PF02637">
    <property type="entry name" value="GatB_Yqey"/>
    <property type="match status" value="1"/>
</dbReference>
<dbReference type="InterPro" id="IPR006075">
    <property type="entry name" value="Asn/Gln-tRNA_Trfase_suB/E_cat"/>
</dbReference>
<dbReference type="AlphaFoldDB" id="A0A8H4IH39"/>
<keyword evidence="3 7" id="KW-0547">Nucleotide-binding</keyword>
<dbReference type="GO" id="GO:0005739">
    <property type="term" value="C:mitochondrion"/>
    <property type="evidence" value="ECO:0007669"/>
    <property type="project" value="UniProtKB-SubCell"/>
</dbReference>
<comment type="similarity">
    <text evidence="1 7">Belongs to the GatB/GatE family. GatB subfamily.</text>
</comment>
<evidence type="ECO:0000256" key="7">
    <source>
        <dbReference type="HAMAP-Rule" id="MF_03147"/>
    </source>
</evidence>
<protein>
    <recommendedName>
        <fullName evidence="7">Glutamyl-tRNA(Gln) amidotransferase subunit B, mitochondrial</fullName>
        <shortName evidence="7">Glu-AdT subunit B</shortName>
        <ecNumber evidence="7">6.3.5.-</ecNumber>
    </recommendedName>
</protein>
<comment type="subcellular location">
    <subcellularLocation>
        <location evidence="7">Mitochondrion</location>
    </subcellularLocation>
</comment>
<evidence type="ECO:0000256" key="3">
    <source>
        <dbReference type="ARBA" id="ARBA00022741"/>
    </source>
</evidence>